<accession>A0A383D3U7</accession>
<proteinExistence type="predicted"/>
<sequence>MASLNFRSIDVSLVSRKFLATCWVMVEAPTRRLSEPKLPIFWISAPATLIGSRPK</sequence>
<protein>
    <submittedName>
        <fullName evidence="1">Uncharacterized protein</fullName>
    </submittedName>
</protein>
<reference evidence="1" key="1">
    <citation type="submission" date="2018-05" db="EMBL/GenBank/DDBJ databases">
        <authorList>
            <person name="Lanie J.A."/>
            <person name="Ng W.-L."/>
            <person name="Kazmierczak K.M."/>
            <person name="Andrzejewski T.M."/>
            <person name="Davidsen T.M."/>
            <person name="Wayne K.J."/>
            <person name="Tettelin H."/>
            <person name="Glass J.I."/>
            <person name="Rusch D."/>
            <person name="Podicherti R."/>
            <person name="Tsui H.-C.T."/>
            <person name="Winkler M.E."/>
        </authorList>
    </citation>
    <scope>NUCLEOTIDE SEQUENCE</scope>
</reference>
<name>A0A383D3U7_9ZZZZ</name>
<gene>
    <name evidence="1" type="ORF">METZ01_LOCUS492060</name>
</gene>
<dbReference type="AlphaFoldDB" id="A0A383D3U7"/>
<organism evidence="1">
    <name type="scientific">marine metagenome</name>
    <dbReference type="NCBI Taxonomy" id="408172"/>
    <lineage>
        <taxon>unclassified sequences</taxon>
        <taxon>metagenomes</taxon>
        <taxon>ecological metagenomes</taxon>
    </lineage>
</organism>
<evidence type="ECO:0000313" key="1">
    <source>
        <dbReference type="EMBL" id="SVE39206.1"/>
    </source>
</evidence>
<dbReference type="EMBL" id="UINC01214118">
    <property type="protein sequence ID" value="SVE39206.1"/>
    <property type="molecule type" value="Genomic_DNA"/>
</dbReference>